<feature type="region of interest" description="Disordered" evidence="1">
    <location>
        <begin position="1060"/>
        <end position="1089"/>
    </location>
</feature>
<feature type="compositionally biased region" description="Polar residues" evidence="1">
    <location>
        <begin position="554"/>
        <end position="573"/>
    </location>
</feature>
<protein>
    <recommendedName>
        <fullName evidence="6">Extracellular membrane protein CFEM domain-containing protein</fullName>
    </recommendedName>
</protein>
<feature type="chain" id="PRO_5034690524" description="Extracellular membrane protein CFEM domain-containing protein" evidence="3">
    <location>
        <begin position="34"/>
        <end position="1089"/>
    </location>
</feature>
<gene>
    <name evidence="4" type="ORF">Agabi119p4_1474</name>
</gene>
<feature type="signal peptide" evidence="3">
    <location>
        <begin position="1"/>
        <end position="33"/>
    </location>
</feature>
<feature type="region of interest" description="Disordered" evidence="1">
    <location>
        <begin position="674"/>
        <end position="737"/>
    </location>
</feature>
<feature type="region of interest" description="Disordered" evidence="1">
    <location>
        <begin position="609"/>
        <end position="634"/>
    </location>
</feature>
<evidence type="ECO:0008006" key="6">
    <source>
        <dbReference type="Google" id="ProtNLM"/>
    </source>
</evidence>
<sequence>MKSSSQTRNTPSFATLFFVLLFSLLASPTNVHATHTPVFDLKLSPGDWKSTLKNDQGRDACSLKGWLASPECKKDADGEDESADESTRRALGDLTPSPCKCTIPYFNILCGCLLSNGSSSAIPNLNYTRWIEDCEGSGFPVSQSTSWVDDQDQDIPDWAFVTPNGLTFDSARVLRVADRLQRWSTIQIITPIIAVISTLALLGIMYLFWYRRQRGKAKSRHDHSFFAYIRKLLIPRSRSVKHPGRNDTFLIDGHGRERSTSDSGSFNMVPNRRHLVDSPIEATSYWSPDTDIRQASHLNQGVEHRVPFTSTMKNVRNRVRELMPWGIHPHPVINVRRGSRYRIDGDQTRSNTLSSITTSRKHGGGGGTYRTIKEEDEEFVQVMGHAGDTSTAWHGQGAETEITAMDREAVAGVIVIGNRDFTLESGSTGQHSSHSRPNAKNSSSLAYARGHGIEGTLTTPESAHPNVQVEPPSPTLDLHSPRAIPISPGAPPLLPPPPQERPPLPPIMERYTPRRSPSPNLRISTEFVGRNVSKNDLNGEGKAGIRADIEDKNSNFPSTGTTQYQRDPSVSSGTNALSYATASLESHLYPKPSFDNGHNAGAYLTMIPNQSRDTTVNPSRSGSGSRPHPQSQPELLASHSALSRPPSNVSHHHGQASISRAANIVERSVTPSAYLPQPQDEFNPYEGIPHSQTPRPNRPAGVDVVNVPQRHAQTSSVSLPRLPGEPEGQPRRGWSADDEMDRTSLLIDQPPMQIDSGMSGVYIATPQDVRTIGRPGAGPRHWTNPSTESFATVISSVEGLGGSGESGRPGNDLGFQPESPTLSMLEKDFKRRSGFAIYAGRGSLSGSSGWDASTQGHGGASNISPIGHPPLPTSSNRQPFSSTTYVNSVGLEASGHSHHGFGNHNFSSAGSASRSTSPGLGHVRLGSDMSIDDSSLPQNRSREDILSPPRNDPLRLFPDSVRAAGYTIGLRPGALPLPPRSSGLVEFGNVNGNSSANSNGGAEARDDDADDQHRDRANCRGVTGSGSLAGYVERDRTQLSNGGTWETDSSGVQTILEAVQQLPEPLNSHRERTVSSLGTDLRTRPGQSK</sequence>
<name>A0A8H7F7D6_AGABI</name>
<keyword evidence="2" id="KW-0812">Transmembrane</keyword>
<feature type="compositionally biased region" description="Low complexity" evidence="1">
    <location>
        <begin position="902"/>
        <end position="917"/>
    </location>
</feature>
<feature type="compositionally biased region" description="Basic and acidic residues" evidence="1">
    <location>
        <begin position="537"/>
        <end position="553"/>
    </location>
</feature>
<evidence type="ECO:0000256" key="2">
    <source>
        <dbReference type="SAM" id="Phobius"/>
    </source>
</evidence>
<feature type="region of interest" description="Disordered" evidence="1">
    <location>
        <begin position="245"/>
        <end position="270"/>
    </location>
</feature>
<feature type="region of interest" description="Disordered" evidence="1">
    <location>
        <begin position="986"/>
        <end position="1022"/>
    </location>
</feature>
<dbReference type="Proteomes" id="UP000629468">
    <property type="component" value="Unassembled WGS sequence"/>
</dbReference>
<feature type="transmembrane region" description="Helical" evidence="2">
    <location>
        <begin position="188"/>
        <end position="210"/>
    </location>
</feature>
<feature type="region of interest" description="Disordered" evidence="1">
    <location>
        <begin position="455"/>
        <end position="573"/>
    </location>
</feature>
<feature type="compositionally biased region" description="Pro residues" evidence="1">
    <location>
        <begin position="488"/>
        <end position="506"/>
    </location>
</feature>
<reference evidence="4 5" key="1">
    <citation type="journal article" name="Sci. Rep.">
        <title>Telomere-to-telomere assembled and centromere annotated genomes of the two main subspecies of the button mushroom Agaricus bisporus reveal especially polymorphic chromosome ends.</title>
        <authorList>
            <person name="Sonnenberg A.S.M."/>
            <person name="Sedaghat-Telgerd N."/>
            <person name="Lavrijssen B."/>
            <person name="Ohm R.A."/>
            <person name="Hendrickx P.M."/>
            <person name="Scholtmeijer K."/>
            <person name="Baars J.J.P."/>
            <person name="van Peer A."/>
        </authorList>
    </citation>
    <scope>NUCLEOTIDE SEQUENCE [LARGE SCALE GENOMIC DNA]</scope>
    <source>
        <strain evidence="4 5">H119_p4</strain>
    </source>
</reference>
<comment type="caution">
    <text evidence="4">The sequence shown here is derived from an EMBL/GenBank/DDBJ whole genome shotgun (WGS) entry which is preliminary data.</text>
</comment>
<evidence type="ECO:0000313" key="5">
    <source>
        <dbReference type="Proteomes" id="UP000629468"/>
    </source>
</evidence>
<evidence type="ECO:0000256" key="3">
    <source>
        <dbReference type="SAM" id="SignalP"/>
    </source>
</evidence>
<proteinExistence type="predicted"/>
<evidence type="ECO:0000256" key="1">
    <source>
        <dbReference type="SAM" id="MobiDB-lite"/>
    </source>
</evidence>
<feature type="compositionally biased region" description="Low complexity" evidence="1">
    <location>
        <begin position="618"/>
        <end position="633"/>
    </location>
</feature>
<keyword evidence="2" id="KW-0472">Membrane</keyword>
<feature type="compositionally biased region" description="Polar residues" evidence="1">
    <location>
        <begin position="348"/>
        <end position="358"/>
    </location>
</feature>
<dbReference type="EMBL" id="JABXXO010000003">
    <property type="protein sequence ID" value="KAF7782098.1"/>
    <property type="molecule type" value="Genomic_DNA"/>
</dbReference>
<evidence type="ECO:0000313" key="4">
    <source>
        <dbReference type="EMBL" id="KAF7782098.1"/>
    </source>
</evidence>
<feature type="region of interest" description="Disordered" evidence="1">
    <location>
        <begin position="902"/>
        <end position="957"/>
    </location>
</feature>
<accession>A0A8H7F7D6</accession>
<feature type="region of interest" description="Disordered" evidence="1">
    <location>
        <begin position="345"/>
        <end position="369"/>
    </location>
</feature>
<organism evidence="4 5">
    <name type="scientific">Agaricus bisporus var. burnettii</name>
    <dbReference type="NCBI Taxonomy" id="192524"/>
    <lineage>
        <taxon>Eukaryota</taxon>
        <taxon>Fungi</taxon>
        <taxon>Dikarya</taxon>
        <taxon>Basidiomycota</taxon>
        <taxon>Agaricomycotina</taxon>
        <taxon>Agaricomycetes</taxon>
        <taxon>Agaricomycetidae</taxon>
        <taxon>Agaricales</taxon>
        <taxon>Agaricineae</taxon>
        <taxon>Agaricaceae</taxon>
        <taxon>Agaricus</taxon>
    </lineage>
</organism>
<keyword evidence="2" id="KW-1133">Transmembrane helix</keyword>
<dbReference type="AlphaFoldDB" id="A0A8H7F7D6"/>
<keyword evidence="3" id="KW-0732">Signal</keyword>
<feature type="region of interest" description="Disordered" evidence="1">
    <location>
        <begin position="844"/>
        <end position="864"/>
    </location>
</feature>
<feature type="compositionally biased region" description="Polar residues" evidence="1">
    <location>
        <begin position="844"/>
        <end position="855"/>
    </location>
</feature>
<feature type="compositionally biased region" description="Low complexity" evidence="1">
    <location>
        <begin position="986"/>
        <end position="1002"/>
    </location>
</feature>
<feature type="region of interest" description="Disordered" evidence="1">
    <location>
        <begin position="424"/>
        <end position="443"/>
    </location>
</feature>